<evidence type="ECO:0000313" key="2">
    <source>
        <dbReference type="Proteomes" id="UP000031473"/>
    </source>
</evidence>
<gene>
    <name evidence="1" type="ORF">OA86_09610</name>
</gene>
<organism evidence="1 2">
    <name type="scientific">Kaistella jeonii</name>
    <dbReference type="NCBI Taxonomy" id="266749"/>
    <lineage>
        <taxon>Bacteria</taxon>
        <taxon>Pseudomonadati</taxon>
        <taxon>Bacteroidota</taxon>
        <taxon>Flavobacteriia</taxon>
        <taxon>Flavobacteriales</taxon>
        <taxon>Weeksellaceae</taxon>
        <taxon>Chryseobacterium group</taxon>
        <taxon>Kaistella</taxon>
    </lineage>
</organism>
<protein>
    <submittedName>
        <fullName evidence="1">Uncharacterized protein</fullName>
    </submittedName>
</protein>
<keyword evidence="2" id="KW-1185">Reference proteome</keyword>
<comment type="caution">
    <text evidence="1">The sequence shown here is derived from an EMBL/GenBank/DDBJ whole genome shotgun (WGS) entry which is preliminary data.</text>
</comment>
<evidence type="ECO:0000313" key="1">
    <source>
        <dbReference type="EMBL" id="KIA88891.1"/>
    </source>
</evidence>
<dbReference type="EMBL" id="JSYL01000005">
    <property type="protein sequence ID" value="KIA88891.1"/>
    <property type="molecule type" value="Genomic_DNA"/>
</dbReference>
<reference evidence="1 2" key="1">
    <citation type="submission" date="2014-10" db="EMBL/GenBank/DDBJ databases">
        <title>Kaistella jeonii genome.</title>
        <authorList>
            <person name="Clayton J.T."/>
            <person name="Newman J.D."/>
        </authorList>
    </citation>
    <scope>NUCLEOTIDE SEQUENCE [LARGE SCALE GENOMIC DNA]</scope>
    <source>
        <strain evidence="1 2">DSM 17048</strain>
    </source>
</reference>
<proteinExistence type="predicted"/>
<sequence>MFISTFFFSQKKQCFCAENPEMNNATTSCETKVLKNGAKLYWQFNCNKIWLTLENKKKKIEIDQMDVSDFGLTYRLGFHFIKEYKNSLLFRTGCGATGPCSYVLIDKKTGKKLKEFNQLICIDTDITTENAHPYSFPFVVYLSPETDHLIIYFIDTQKIIKVPFREKLVYAIPENQFTKMEVRNNRLIITYDTSKDILKSLKIDLKNQF</sequence>
<accession>A0A0C1CWY9</accession>
<dbReference type="AlphaFoldDB" id="A0A0C1CWY9"/>
<dbReference type="Proteomes" id="UP000031473">
    <property type="component" value="Unassembled WGS sequence"/>
</dbReference>
<name>A0A0C1CWY9_9FLAO</name>
<dbReference type="STRING" id="266749.SAMN05421876_1076"/>